<comment type="caution">
    <text evidence="3">The sequence shown here is derived from an EMBL/GenBank/DDBJ whole genome shotgun (WGS) entry which is preliminary data.</text>
</comment>
<accession>A0ABX0QEE1</accession>
<keyword evidence="4" id="KW-1185">Reference proteome</keyword>
<dbReference type="Pfam" id="PF09925">
    <property type="entry name" value="DUF2157"/>
    <property type="match status" value="1"/>
</dbReference>
<evidence type="ECO:0000313" key="3">
    <source>
        <dbReference type="EMBL" id="NID10268.1"/>
    </source>
</evidence>
<evidence type="ECO:0000313" key="4">
    <source>
        <dbReference type="Proteomes" id="UP000606008"/>
    </source>
</evidence>
<feature type="transmembrane region" description="Helical" evidence="1">
    <location>
        <begin position="106"/>
        <end position="124"/>
    </location>
</feature>
<organism evidence="3 4">
    <name type="scientific">Fibrivirga algicola</name>
    <dbReference type="NCBI Taxonomy" id="2950420"/>
    <lineage>
        <taxon>Bacteria</taxon>
        <taxon>Pseudomonadati</taxon>
        <taxon>Bacteroidota</taxon>
        <taxon>Cytophagia</taxon>
        <taxon>Cytophagales</taxon>
        <taxon>Spirosomataceae</taxon>
        <taxon>Fibrivirga</taxon>
    </lineage>
</organism>
<feature type="transmembrane region" description="Helical" evidence="1">
    <location>
        <begin position="298"/>
        <end position="315"/>
    </location>
</feature>
<keyword evidence="1" id="KW-0472">Membrane</keyword>
<keyword evidence="1" id="KW-0812">Transmembrane</keyword>
<sequence>MSPFDVLTALKQRNILSPGQADALADFEQKRPVSVHHELRAALYVGILLLASGLGLLIYEHYDEIGDLAIVGGMVGLCAVAFLYAWKNRPPLSTEQARNRSVFGDYALLLACLLFLSLEGYVQYRFNLFGTRYGLVTFLPAVLFIGLAYRFDHRGVLGMGLTALASWVGVTVRPLELRLRTNFFDEPTVLAAIGLGTLLIGAALWLERKPIKAHFTYTILTFAGNLLLLALLAGVFNFDGRRLFYAIPLFGVCAAFDWLARREQVFLYRLMGVVYGYIGITYLLFFQILDGMHYPTEVYLIYFIATGAGAVFYLTHSYRKRS</sequence>
<reference evidence="3" key="1">
    <citation type="submission" date="2024-05" db="EMBL/GenBank/DDBJ databases">
        <authorList>
            <person name="Jung D.-H."/>
        </authorList>
    </citation>
    <scope>NUCLEOTIDE SEQUENCE</scope>
    <source>
        <strain evidence="3">JA-25</strain>
    </source>
</reference>
<feature type="transmembrane region" description="Helical" evidence="1">
    <location>
        <begin position="65"/>
        <end position="86"/>
    </location>
</feature>
<feature type="transmembrane region" description="Helical" evidence="1">
    <location>
        <begin position="242"/>
        <end position="259"/>
    </location>
</feature>
<gene>
    <name evidence="3" type="ORF">F7231_08785</name>
</gene>
<dbReference type="EMBL" id="WAEL01000003">
    <property type="protein sequence ID" value="NID10268.1"/>
    <property type="molecule type" value="Genomic_DNA"/>
</dbReference>
<feature type="transmembrane region" description="Helical" evidence="1">
    <location>
        <begin position="266"/>
        <end position="286"/>
    </location>
</feature>
<dbReference type="InterPro" id="IPR018677">
    <property type="entry name" value="DUF2157"/>
</dbReference>
<proteinExistence type="predicted"/>
<keyword evidence="1" id="KW-1133">Transmembrane helix</keyword>
<feature type="transmembrane region" description="Helical" evidence="1">
    <location>
        <begin position="41"/>
        <end position="59"/>
    </location>
</feature>
<evidence type="ECO:0000259" key="2">
    <source>
        <dbReference type="Pfam" id="PF09925"/>
    </source>
</evidence>
<protein>
    <submittedName>
        <fullName evidence="3">DUF2157 domain-containing protein</fullName>
    </submittedName>
</protein>
<evidence type="ECO:0000256" key="1">
    <source>
        <dbReference type="SAM" id="Phobius"/>
    </source>
</evidence>
<feature type="domain" description="DUF2157" evidence="2">
    <location>
        <begin position="10"/>
        <end position="155"/>
    </location>
</feature>
<name>A0ABX0QEE1_9BACT</name>
<feature type="transmembrane region" description="Helical" evidence="1">
    <location>
        <begin position="130"/>
        <end position="149"/>
    </location>
</feature>
<feature type="transmembrane region" description="Helical" evidence="1">
    <location>
        <begin position="187"/>
        <end position="206"/>
    </location>
</feature>
<feature type="transmembrane region" description="Helical" evidence="1">
    <location>
        <begin position="215"/>
        <end position="236"/>
    </location>
</feature>
<dbReference type="RefSeq" id="WP_085410701.1">
    <property type="nucleotide sequence ID" value="NZ_WAEL01000003.1"/>
</dbReference>
<dbReference type="Proteomes" id="UP000606008">
    <property type="component" value="Unassembled WGS sequence"/>
</dbReference>
<feature type="transmembrane region" description="Helical" evidence="1">
    <location>
        <begin position="156"/>
        <end position="175"/>
    </location>
</feature>